<evidence type="ECO:0000313" key="2">
    <source>
        <dbReference type="Proteomes" id="UP000324497"/>
    </source>
</evidence>
<dbReference type="SUPFAM" id="SSF160800">
    <property type="entry name" value="Lp2179-like"/>
    <property type="match status" value="1"/>
</dbReference>
<dbReference type="InterPro" id="IPR014965">
    <property type="entry name" value="Amino_acid_metab_prot_put"/>
</dbReference>
<dbReference type="Proteomes" id="UP000324497">
    <property type="component" value="Chromosome"/>
</dbReference>
<organism evidence="1 2">
    <name type="scientific">Liquorilactobacillus nagelii</name>
    <dbReference type="NCBI Taxonomy" id="82688"/>
    <lineage>
        <taxon>Bacteria</taxon>
        <taxon>Bacillati</taxon>
        <taxon>Bacillota</taxon>
        <taxon>Bacilli</taxon>
        <taxon>Lactobacillales</taxon>
        <taxon>Lactobacillaceae</taxon>
        <taxon>Liquorilactobacillus</taxon>
    </lineage>
</organism>
<keyword evidence="2" id="KW-1185">Reference proteome</keyword>
<protein>
    <submittedName>
        <fullName evidence="1">Cysteine desulfurase</fullName>
    </submittedName>
</protein>
<dbReference type="RefSeq" id="WP_057885737.1">
    <property type="nucleotide sequence ID" value="NZ_CP018180.1"/>
</dbReference>
<name>A0A3S6QW06_9LACO</name>
<reference evidence="1 2" key="1">
    <citation type="submission" date="2016-11" db="EMBL/GenBank/DDBJ databases">
        <title>Interaction between Lactobacillus species and yeast in water kefir.</title>
        <authorList>
            <person name="Behr J."/>
            <person name="Xu D."/>
            <person name="Vogel R.F."/>
        </authorList>
    </citation>
    <scope>NUCLEOTIDE SEQUENCE [LARGE SCALE GENOMIC DNA]</scope>
    <source>
        <strain evidence="1 2">TMW 1.1827</strain>
    </source>
</reference>
<evidence type="ECO:0000313" key="1">
    <source>
        <dbReference type="EMBL" id="AUJ32332.1"/>
    </source>
</evidence>
<dbReference type="AlphaFoldDB" id="A0A3S6QW06"/>
<dbReference type="Gene3D" id="3.30.1820.10">
    <property type="entry name" value="Lp2179-like"/>
    <property type="match status" value="1"/>
</dbReference>
<accession>A0A3S6QW06</accession>
<proteinExistence type="predicted"/>
<gene>
    <name evidence="1" type="ORF">BSQ50_07020</name>
</gene>
<dbReference type="GeneID" id="78521197"/>
<dbReference type="InterPro" id="IPR035942">
    <property type="entry name" value="Lp2179-like_sf"/>
</dbReference>
<dbReference type="EMBL" id="CP018180">
    <property type="protein sequence ID" value="AUJ32332.1"/>
    <property type="molecule type" value="Genomic_DNA"/>
</dbReference>
<dbReference type="KEGG" id="lng:BSQ50_07020"/>
<sequence length="113" mass="13035">MAYEKQVKLLGDQRLFELNPAVKKYTLRDIGFVESKNGRFVLERPLDVNAGFNNSFKLKMAISSDLRTFKLTTTSANGLQEVNLFKKDDSQLLEQLDYVLHQLIERKVIQLIS</sequence>
<dbReference type="Pfam" id="PF08866">
    <property type="entry name" value="DUF1831"/>
    <property type="match status" value="1"/>
</dbReference>